<evidence type="ECO:0000313" key="2">
    <source>
        <dbReference type="EMBL" id="KAF0567419.1"/>
    </source>
</evidence>
<dbReference type="RefSeq" id="WP_160023795.1">
    <property type="nucleotide sequence ID" value="NZ_VZIZ01000049.1"/>
</dbReference>
<reference evidence="2 3" key="1">
    <citation type="submission" date="2019-09" db="EMBL/GenBank/DDBJ databases">
        <title>Draft genome sequence of Psychrobacter nivimaris LAMA 639, in search for biotechnological relevant genes.</title>
        <authorList>
            <person name="Lima A.O.S."/>
            <person name="Staloch B.E.K."/>
            <person name="Freitas R.C."/>
            <person name="Niero H."/>
            <person name="Silva M.A.C."/>
        </authorList>
    </citation>
    <scope>NUCLEOTIDE SEQUENCE [LARGE SCALE GENOMIC DNA]</scope>
    <source>
        <strain evidence="2 3">LAMA 639</strain>
    </source>
</reference>
<sequence length="243" mass="26291">MTLALTLDAEKHSALDGALQPFYVKQDDGNYRLDADIPDSSGLKAKADELLGETKRERELRKAAEERANALEAAQKEAANESARARGDVESLEKSYLEQIQKLNEDSTGKVSTLQKQIYDLTVGQAANNLANELSIKGSAIALLPHIQNRLSLEQAEDGQQKIRVLDMNGNKTGMTLDDLKQEFRSNEAFKPLIAANGASGSGANGANGGAGTNQVKPEQMNAHERKQLKDSDPAAFARLFPS</sequence>
<evidence type="ECO:0000256" key="1">
    <source>
        <dbReference type="SAM" id="MobiDB-lite"/>
    </source>
</evidence>
<gene>
    <name evidence="2" type="ORF">FQV37_2275</name>
</gene>
<evidence type="ECO:0008006" key="4">
    <source>
        <dbReference type="Google" id="ProtNLM"/>
    </source>
</evidence>
<evidence type="ECO:0000313" key="3">
    <source>
        <dbReference type="Proteomes" id="UP000471465"/>
    </source>
</evidence>
<comment type="caution">
    <text evidence="2">The sequence shown here is derived from an EMBL/GenBank/DDBJ whole genome shotgun (WGS) entry which is preliminary data.</text>
</comment>
<feature type="compositionally biased region" description="Gly residues" evidence="1">
    <location>
        <begin position="200"/>
        <end position="212"/>
    </location>
</feature>
<feature type="region of interest" description="Disordered" evidence="1">
    <location>
        <begin position="68"/>
        <end position="87"/>
    </location>
</feature>
<name>A0A6N7BTN4_9GAMM</name>
<organism evidence="2 3">
    <name type="scientific">Psychrobacter nivimaris</name>
    <dbReference type="NCBI Taxonomy" id="281738"/>
    <lineage>
        <taxon>Bacteria</taxon>
        <taxon>Pseudomonadati</taxon>
        <taxon>Pseudomonadota</taxon>
        <taxon>Gammaproteobacteria</taxon>
        <taxon>Moraxellales</taxon>
        <taxon>Moraxellaceae</taxon>
        <taxon>Psychrobacter</taxon>
    </lineage>
</organism>
<dbReference type="Proteomes" id="UP000471465">
    <property type="component" value="Unassembled WGS sequence"/>
</dbReference>
<protein>
    <recommendedName>
        <fullName evidence="4">Phage protein</fullName>
    </recommendedName>
</protein>
<proteinExistence type="predicted"/>
<feature type="compositionally biased region" description="Basic and acidic residues" evidence="1">
    <location>
        <begin position="222"/>
        <end position="233"/>
    </location>
</feature>
<accession>A0A6N7BTN4</accession>
<keyword evidence="3" id="KW-1185">Reference proteome</keyword>
<dbReference type="EMBL" id="VZIZ01000049">
    <property type="protein sequence ID" value="KAF0567419.1"/>
    <property type="molecule type" value="Genomic_DNA"/>
</dbReference>
<dbReference type="AlphaFoldDB" id="A0A6N7BTN4"/>
<feature type="region of interest" description="Disordered" evidence="1">
    <location>
        <begin position="199"/>
        <end position="243"/>
    </location>
</feature>